<feature type="domain" description="Protein kinase" evidence="2">
    <location>
        <begin position="385"/>
        <end position="732"/>
    </location>
</feature>
<proteinExistence type="predicted"/>
<dbReference type="Gene3D" id="1.10.510.10">
    <property type="entry name" value="Transferase(Phosphotransferase) domain 1"/>
    <property type="match status" value="1"/>
</dbReference>
<keyword evidence="3" id="KW-0808">Transferase</keyword>
<dbReference type="InterPro" id="IPR000719">
    <property type="entry name" value="Prot_kinase_dom"/>
</dbReference>
<name>A0AAN6Q7M8_9PEZI</name>
<reference evidence="3" key="2">
    <citation type="submission" date="2023-05" db="EMBL/GenBank/DDBJ databases">
        <authorList>
            <consortium name="Lawrence Berkeley National Laboratory"/>
            <person name="Steindorff A."/>
            <person name="Hensen N."/>
            <person name="Bonometti L."/>
            <person name="Westerberg I."/>
            <person name="Brannstrom I.O."/>
            <person name="Guillou S."/>
            <person name="Cros-Aarteil S."/>
            <person name="Calhoun S."/>
            <person name="Haridas S."/>
            <person name="Kuo A."/>
            <person name="Mondo S."/>
            <person name="Pangilinan J."/>
            <person name="Riley R."/>
            <person name="Labutti K."/>
            <person name="Andreopoulos B."/>
            <person name="Lipzen A."/>
            <person name="Chen C."/>
            <person name="Yanf M."/>
            <person name="Daum C."/>
            <person name="Ng V."/>
            <person name="Clum A."/>
            <person name="Ohm R."/>
            <person name="Martin F."/>
            <person name="Silar P."/>
            <person name="Natvig D."/>
            <person name="Lalanne C."/>
            <person name="Gautier V."/>
            <person name="Ament-Velasquez S.L."/>
            <person name="Kruys A."/>
            <person name="Hutchinson M.I."/>
            <person name="Powell A.J."/>
            <person name="Barry K."/>
            <person name="Miller A.N."/>
            <person name="Grigoriev I.V."/>
            <person name="Debuchy R."/>
            <person name="Gladieux P."/>
            <person name="Thoren M.H."/>
            <person name="Johannesson H."/>
        </authorList>
    </citation>
    <scope>NUCLEOTIDE SEQUENCE</scope>
    <source>
        <strain evidence="3">CBS 757.83</strain>
    </source>
</reference>
<protein>
    <submittedName>
        <fullName evidence="3">Kinase-like protein</fullName>
    </submittedName>
</protein>
<dbReference type="AlphaFoldDB" id="A0AAN6Q7M8"/>
<keyword evidence="4" id="KW-1185">Reference proteome</keyword>
<accession>A0AAN6Q7M8</accession>
<sequence>MPRTVGLKASNSGAIDNNGLLGIGAGFEAPLVTRPSSHQQNIVVSVDEVEGPFPSATATPEPADLLLGRQHPVLPDLSIEAIDQSHSKTGLELHTAELSLEETDENSEQGSRPRHHGRRGRHGGTSAVSPAATAAIYGESLPTNLTASPFAPEPSVITDLGETLRQARTNSDPSPADLDPSPLVSHLNRVISGSNPHRPGFLPRGQLQRLVNKDSVRKELVKCDASLLSRLQALGQTSHEPPEKLALKICPIGNPSWPAYRDSYVAQQHQASREKRFQKIMAILLLIERPSRIRKFVKEGVCDADLPLVWSEATANTKPFKRWELRRRKDPDTHLHCFDTWRQVTLRKFEERQWAVLAPFFARDLRNPKKVPHYLIRDHQVIMPFLSWKRLGQGGFSSVYKAEIHPDHHDFAHFACQAEESERNVFAVKHLVSKNKADFKREVEILKRVSRDPQDSKHLITLLASYQYQGHYYLMFPWAEADIFGFWEITTPKRDEREGTDELEGTGVTGRWIAEQCRGLAEGLAKIHRYRRTSTDSNLELEAMAFAGPSQARRTSLLGEHQKEKQDSPRLLFCRHGDIKPENILWFPGPAGKKDYRQSILKITDFGAAEFNIQDSVPRRMGIPASRMYQPPEAYLPVTNAIIGTSYDIWGLACIYLEFLTWYLGGWPYVQEFLDRRLAPDNLFYKFNTGTFFSVKENPTGPPSAEVKESVHQFIDELHSHPKCTEFIHDFLVLVKEDMLVVEEEMGHRRIRSKDVEQKLSKMLKKDSDLPLSGYFTAPAAWPKRRRQP</sequence>
<dbReference type="GO" id="GO:0004674">
    <property type="term" value="F:protein serine/threonine kinase activity"/>
    <property type="evidence" value="ECO:0007669"/>
    <property type="project" value="TreeGrafter"/>
</dbReference>
<dbReference type="PANTHER" id="PTHR24359:SF37">
    <property type="entry name" value="PROTEIN KINASE DOMAIN-CONTAINING PROTEIN"/>
    <property type="match status" value="1"/>
</dbReference>
<keyword evidence="3" id="KW-0418">Kinase</keyword>
<evidence type="ECO:0000313" key="4">
    <source>
        <dbReference type="Proteomes" id="UP001305647"/>
    </source>
</evidence>
<dbReference type="GO" id="GO:0005524">
    <property type="term" value="F:ATP binding"/>
    <property type="evidence" value="ECO:0007669"/>
    <property type="project" value="InterPro"/>
</dbReference>
<evidence type="ECO:0000313" key="3">
    <source>
        <dbReference type="EMBL" id="KAK4104406.1"/>
    </source>
</evidence>
<dbReference type="SUPFAM" id="SSF56112">
    <property type="entry name" value="Protein kinase-like (PK-like)"/>
    <property type="match status" value="1"/>
</dbReference>
<reference evidence="3" key="1">
    <citation type="journal article" date="2023" name="Mol. Phylogenet. Evol.">
        <title>Genome-scale phylogeny and comparative genomics of the fungal order Sordariales.</title>
        <authorList>
            <person name="Hensen N."/>
            <person name="Bonometti L."/>
            <person name="Westerberg I."/>
            <person name="Brannstrom I.O."/>
            <person name="Guillou S."/>
            <person name="Cros-Aarteil S."/>
            <person name="Calhoun S."/>
            <person name="Haridas S."/>
            <person name="Kuo A."/>
            <person name="Mondo S."/>
            <person name="Pangilinan J."/>
            <person name="Riley R."/>
            <person name="LaButti K."/>
            <person name="Andreopoulos B."/>
            <person name="Lipzen A."/>
            <person name="Chen C."/>
            <person name="Yan M."/>
            <person name="Daum C."/>
            <person name="Ng V."/>
            <person name="Clum A."/>
            <person name="Steindorff A."/>
            <person name="Ohm R.A."/>
            <person name="Martin F."/>
            <person name="Silar P."/>
            <person name="Natvig D.O."/>
            <person name="Lalanne C."/>
            <person name="Gautier V."/>
            <person name="Ament-Velasquez S.L."/>
            <person name="Kruys A."/>
            <person name="Hutchinson M.I."/>
            <person name="Powell A.J."/>
            <person name="Barry K."/>
            <person name="Miller A.N."/>
            <person name="Grigoriev I.V."/>
            <person name="Debuchy R."/>
            <person name="Gladieux P."/>
            <person name="Hiltunen Thoren M."/>
            <person name="Johannesson H."/>
        </authorList>
    </citation>
    <scope>NUCLEOTIDE SEQUENCE</scope>
    <source>
        <strain evidence="3">CBS 757.83</strain>
    </source>
</reference>
<dbReference type="EMBL" id="MU863626">
    <property type="protein sequence ID" value="KAK4104406.1"/>
    <property type="molecule type" value="Genomic_DNA"/>
</dbReference>
<comment type="caution">
    <text evidence="3">The sequence shown here is derived from an EMBL/GenBank/DDBJ whole genome shotgun (WGS) entry which is preliminary data.</text>
</comment>
<dbReference type="InterPro" id="IPR011009">
    <property type="entry name" value="Kinase-like_dom_sf"/>
</dbReference>
<organism evidence="3 4">
    <name type="scientific">Parathielavia hyrcaniae</name>
    <dbReference type="NCBI Taxonomy" id="113614"/>
    <lineage>
        <taxon>Eukaryota</taxon>
        <taxon>Fungi</taxon>
        <taxon>Dikarya</taxon>
        <taxon>Ascomycota</taxon>
        <taxon>Pezizomycotina</taxon>
        <taxon>Sordariomycetes</taxon>
        <taxon>Sordariomycetidae</taxon>
        <taxon>Sordariales</taxon>
        <taxon>Chaetomiaceae</taxon>
        <taxon>Parathielavia</taxon>
    </lineage>
</organism>
<dbReference type="SMART" id="SM00220">
    <property type="entry name" value="S_TKc"/>
    <property type="match status" value="1"/>
</dbReference>
<dbReference type="Proteomes" id="UP001305647">
    <property type="component" value="Unassembled WGS sequence"/>
</dbReference>
<gene>
    <name evidence="3" type="ORF">N658DRAFT_492514</name>
</gene>
<dbReference type="PROSITE" id="PS50011">
    <property type="entry name" value="PROTEIN_KINASE_DOM"/>
    <property type="match status" value="1"/>
</dbReference>
<evidence type="ECO:0000256" key="1">
    <source>
        <dbReference type="SAM" id="MobiDB-lite"/>
    </source>
</evidence>
<dbReference type="Gene3D" id="3.30.200.20">
    <property type="entry name" value="Phosphorylase Kinase, domain 1"/>
    <property type="match status" value="1"/>
</dbReference>
<feature type="compositionally biased region" description="Basic residues" evidence="1">
    <location>
        <begin position="112"/>
        <end position="122"/>
    </location>
</feature>
<dbReference type="PANTHER" id="PTHR24359">
    <property type="entry name" value="SERINE/THREONINE-PROTEIN KINASE SBK1"/>
    <property type="match status" value="1"/>
</dbReference>
<dbReference type="Pfam" id="PF00069">
    <property type="entry name" value="Pkinase"/>
    <property type="match status" value="1"/>
</dbReference>
<feature type="region of interest" description="Disordered" evidence="1">
    <location>
        <begin position="99"/>
        <end position="128"/>
    </location>
</feature>
<evidence type="ECO:0000259" key="2">
    <source>
        <dbReference type="PROSITE" id="PS50011"/>
    </source>
</evidence>